<evidence type="ECO:0000313" key="2">
    <source>
        <dbReference type="EMBL" id="RKQ88293.1"/>
    </source>
</evidence>
<protein>
    <submittedName>
        <fullName evidence="2">DNA-binding PadR family transcriptional regulator</fullName>
    </submittedName>
</protein>
<dbReference type="InterPro" id="IPR005149">
    <property type="entry name" value="Tscrpt_reg_PadR_N"/>
</dbReference>
<name>A0A660L8Q8_9ACTN</name>
<evidence type="ECO:0000313" key="3">
    <source>
        <dbReference type="Proteomes" id="UP000278962"/>
    </source>
</evidence>
<dbReference type="InterPro" id="IPR036388">
    <property type="entry name" value="WH-like_DNA-bd_sf"/>
</dbReference>
<gene>
    <name evidence="2" type="ORF">C8N24_6335</name>
</gene>
<dbReference type="Proteomes" id="UP000278962">
    <property type="component" value="Unassembled WGS sequence"/>
</dbReference>
<dbReference type="PANTHER" id="PTHR43252:SF6">
    <property type="entry name" value="NEGATIVE TRANSCRIPTION REGULATOR PADR"/>
    <property type="match status" value="1"/>
</dbReference>
<sequence length="172" mass="19208">MCIVEPVATNEVVLALLRQGPAHGYDLKRDHDAWFPDARPLAFGQVYATLGRLEKAGLVERVETRTESGPERTVYALSEQGEHQLRDWLAEPAGAATASTDEIVRKTIAALRTGESPIEFLTRQRTAHLRRMRELTVDAPDRDPAARLARDHLVAHLDADLRWLERAAEVIG</sequence>
<reference evidence="2 3" key="1">
    <citation type="submission" date="2018-10" db="EMBL/GenBank/DDBJ databases">
        <title>Genomic Encyclopedia of Archaeal and Bacterial Type Strains, Phase II (KMG-II): from individual species to whole genera.</title>
        <authorList>
            <person name="Goeker M."/>
        </authorList>
    </citation>
    <scope>NUCLEOTIDE SEQUENCE [LARGE SCALE GENOMIC DNA]</scope>
    <source>
        <strain evidence="2 3">DSM 14954</strain>
    </source>
</reference>
<comment type="caution">
    <text evidence="2">The sequence shown here is derived from an EMBL/GenBank/DDBJ whole genome shotgun (WGS) entry which is preliminary data.</text>
</comment>
<keyword evidence="2" id="KW-0238">DNA-binding</keyword>
<dbReference type="Gene3D" id="1.10.10.10">
    <property type="entry name" value="Winged helix-like DNA-binding domain superfamily/Winged helix DNA-binding domain"/>
    <property type="match status" value="1"/>
</dbReference>
<dbReference type="AlphaFoldDB" id="A0A660L8Q8"/>
<dbReference type="SUPFAM" id="SSF46785">
    <property type="entry name" value="Winged helix' DNA-binding domain"/>
    <property type="match status" value="1"/>
</dbReference>
<dbReference type="GO" id="GO:0003677">
    <property type="term" value="F:DNA binding"/>
    <property type="evidence" value="ECO:0007669"/>
    <property type="project" value="UniProtKB-KW"/>
</dbReference>
<dbReference type="EMBL" id="RBIL01000002">
    <property type="protein sequence ID" value="RKQ88293.1"/>
    <property type="molecule type" value="Genomic_DNA"/>
</dbReference>
<proteinExistence type="predicted"/>
<accession>A0A660L8Q8</accession>
<organism evidence="2 3">
    <name type="scientific">Solirubrobacter pauli</name>
    <dbReference type="NCBI Taxonomy" id="166793"/>
    <lineage>
        <taxon>Bacteria</taxon>
        <taxon>Bacillati</taxon>
        <taxon>Actinomycetota</taxon>
        <taxon>Thermoleophilia</taxon>
        <taxon>Solirubrobacterales</taxon>
        <taxon>Solirubrobacteraceae</taxon>
        <taxon>Solirubrobacter</taxon>
    </lineage>
</organism>
<dbReference type="Pfam" id="PF03551">
    <property type="entry name" value="PadR"/>
    <property type="match status" value="1"/>
</dbReference>
<feature type="domain" description="Transcription regulator PadR N-terminal" evidence="1">
    <location>
        <begin position="13"/>
        <end position="86"/>
    </location>
</feature>
<keyword evidence="3" id="KW-1185">Reference proteome</keyword>
<dbReference type="PANTHER" id="PTHR43252">
    <property type="entry name" value="TRANSCRIPTIONAL REGULATOR YQJI"/>
    <property type="match status" value="1"/>
</dbReference>
<dbReference type="InterPro" id="IPR036390">
    <property type="entry name" value="WH_DNA-bd_sf"/>
</dbReference>
<evidence type="ECO:0000259" key="1">
    <source>
        <dbReference type="Pfam" id="PF03551"/>
    </source>
</evidence>